<dbReference type="InterPro" id="IPR009057">
    <property type="entry name" value="Homeodomain-like_sf"/>
</dbReference>
<dbReference type="Gene3D" id="1.10.10.60">
    <property type="entry name" value="Homeodomain-like"/>
    <property type="match status" value="1"/>
</dbReference>
<dbReference type="Proteomes" id="UP001499987">
    <property type="component" value="Unassembled WGS sequence"/>
</dbReference>
<accession>A0ABN1TGQ7</accession>
<keyword evidence="2" id="KW-0238">DNA-binding</keyword>
<keyword evidence="3" id="KW-0804">Transcription</keyword>
<evidence type="ECO:0000313" key="6">
    <source>
        <dbReference type="Proteomes" id="UP001499987"/>
    </source>
</evidence>
<dbReference type="Gene3D" id="2.60.120.10">
    <property type="entry name" value="Jelly Rolls"/>
    <property type="match status" value="1"/>
</dbReference>
<dbReference type="Pfam" id="PF12833">
    <property type="entry name" value="HTH_18"/>
    <property type="match status" value="1"/>
</dbReference>
<dbReference type="SMART" id="SM00342">
    <property type="entry name" value="HTH_ARAC"/>
    <property type="match status" value="1"/>
</dbReference>
<dbReference type="RefSeq" id="WP_344623910.1">
    <property type="nucleotide sequence ID" value="NZ_BAAALD010000022.1"/>
</dbReference>
<reference evidence="5 6" key="1">
    <citation type="journal article" date="2019" name="Int. J. Syst. Evol. Microbiol.">
        <title>The Global Catalogue of Microorganisms (GCM) 10K type strain sequencing project: providing services to taxonomists for standard genome sequencing and annotation.</title>
        <authorList>
            <consortium name="The Broad Institute Genomics Platform"/>
            <consortium name="The Broad Institute Genome Sequencing Center for Infectious Disease"/>
            <person name="Wu L."/>
            <person name="Ma J."/>
        </authorList>
    </citation>
    <scope>NUCLEOTIDE SEQUENCE [LARGE SCALE GENOMIC DNA]</scope>
    <source>
        <strain evidence="5 6">JCM 13002</strain>
    </source>
</reference>
<dbReference type="PRINTS" id="PR00032">
    <property type="entry name" value="HTHARAC"/>
</dbReference>
<gene>
    <name evidence="5" type="ORF">GCM10009663_28030</name>
</gene>
<evidence type="ECO:0000256" key="2">
    <source>
        <dbReference type="ARBA" id="ARBA00023125"/>
    </source>
</evidence>
<name>A0ABN1TGQ7_9ACTN</name>
<dbReference type="SUPFAM" id="SSF51182">
    <property type="entry name" value="RmlC-like cupins"/>
    <property type="match status" value="1"/>
</dbReference>
<feature type="domain" description="HTH araC/xylS-type" evidence="4">
    <location>
        <begin position="149"/>
        <end position="246"/>
    </location>
</feature>
<dbReference type="CDD" id="cd06124">
    <property type="entry name" value="cupin_NimR-like_N"/>
    <property type="match status" value="1"/>
</dbReference>
<organism evidence="5 6">
    <name type="scientific">Kitasatospora arboriphila</name>
    <dbReference type="NCBI Taxonomy" id="258052"/>
    <lineage>
        <taxon>Bacteria</taxon>
        <taxon>Bacillati</taxon>
        <taxon>Actinomycetota</taxon>
        <taxon>Actinomycetes</taxon>
        <taxon>Kitasatosporales</taxon>
        <taxon>Streptomycetaceae</taxon>
        <taxon>Kitasatospora</taxon>
    </lineage>
</organism>
<dbReference type="InterPro" id="IPR018060">
    <property type="entry name" value="HTH_AraC"/>
</dbReference>
<dbReference type="EMBL" id="BAAALD010000022">
    <property type="protein sequence ID" value="GAA1083268.1"/>
    <property type="molecule type" value="Genomic_DNA"/>
</dbReference>
<dbReference type="PANTHER" id="PTHR11019:SF199">
    <property type="entry name" value="HTH-TYPE TRANSCRIPTIONAL REGULATOR NIMR"/>
    <property type="match status" value="1"/>
</dbReference>
<dbReference type="PANTHER" id="PTHR11019">
    <property type="entry name" value="HTH-TYPE TRANSCRIPTIONAL REGULATOR NIMR"/>
    <property type="match status" value="1"/>
</dbReference>
<evidence type="ECO:0000259" key="4">
    <source>
        <dbReference type="PROSITE" id="PS01124"/>
    </source>
</evidence>
<dbReference type="PROSITE" id="PS01124">
    <property type="entry name" value="HTH_ARAC_FAMILY_2"/>
    <property type="match status" value="1"/>
</dbReference>
<dbReference type="InterPro" id="IPR014710">
    <property type="entry name" value="RmlC-like_jellyroll"/>
</dbReference>
<dbReference type="InterPro" id="IPR020449">
    <property type="entry name" value="Tscrpt_reg_AraC-type_HTH"/>
</dbReference>
<evidence type="ECO:0000313" key="5">
    <source>
        <dbReference type="EMBL" id="GAA1083268.1"/>
    </source>
</evidence>
<dbReference type="InterPro" id="IPR011051">
    <property type="entry name" value="RmlC_Cupin_sf"/>
</dbReference>
<comment type="caution">
    <text evidence="5">The sequence shown here is derived from an EMBL/GenBank/DDBJ whole genome shotgun (WGS) entry which is preliminary data.</text>
</comment>
<dbReference type="SUPFAM" id="SSF46689">
    <property type="entry name" value="Homeodomain-like"/>
    <property type="match status" value="1"/>
</dbReference>
<evidence type="ECO:0000256" key="1">
    <source>
        <dbReference type="ARBA" id="ARBA00023015"/>
    </source>
</evidence>
<proteinExistence type="predicted"/>
<sequence length="251" mass="27409">MSPTRQELTGPTRQPLAHRERIDWHFHTVNQLICPGRGVLEVSTPQGGWAVPAHRGVWLPAGVPHAHRAHGPSELRSLSFPAEVNPLALNRPTVLAVSRLLWEVVEVMSGPEPPQGEQFRALERVALDQLCRAPALGLELPTPSDPRLRDLADLLAADPADDRTLARLGAAVGASERTLSRLFRQETGMSFPQWRAQLRLHRALTLLAAGRSVTSVAAACGWSSPSSFVESFRKAFGTTPGRHQREGGPLR</sequence>
<evidence type="ECO:0000256" key="3">
    <source>
        <dbReference type="ARBA" id="ARBA00023163"/>
    </source>
</evidence>
<protein>
    <submittedName>
        <fullName evidence="5">Helix-turn-helix transcriptional regulator</fullName>
    </submittedName>
</protein>
<keyword evidence="1" id="KW-0805">Transcription regulation</keyword>
<keyword evidence="6" id="KW-1185">Reference proteome</keyword>